<keyword evidence="3" id="KW-0812">Transmembrane</keyword>
<keyword evidence="8" id="KW-0378">Hydrolase</keyword>
<dbReference type="InterPro" id="IPR027417">
    <property type="entry name" value="P-loop_NTPase"/>
</dbReference>
<dbReference type="InterPro" id="IPR011992">
    <property type="entry name" value="EF-hand-dom_pair"/>
</dbReference>
<evidence type="ECO:0000256" key="9">
    <source>
        <dbReference type="ARBA" id="ARBA00022837"/>
    </source>
</evidence>
<evidence type="ECO:0000256" key="12">
    <source>
        <dbReference type="ARBA" id="ARBA00023134"/>
    </source>
</evidence>
<dbReference type="PROSITE" id="PS00018">
    <property type="entry name" value="EF_HAND_1"/>
    <property type="match status" value="1"/>
</dbReference>
<evidence type="ECO:0000259" key="14">
    <source>
        <dbReference type="Pfam" id="PF08356"/>
    </source>
</evidence>
<dbReference type="SMART" id="SM00174">
    <property type="entry name" value="RHO"/>
    <property type="match status" value="1"/>
</dbReference>
<comment type="similarity">
    <text evidence="2">Belongs to the mitochondrial Rho GTPase family.</text>
</comment>
<dbReference type="InterPro" id="IPR018247">
    <property type="entry name" value="EF_Hand_1_Ca_BS"/>
</dbReference>
<keyword evidence="13" id="KW-0472">Membrane</keyword>
<reference evidence="16" key="1">
    <citation type="journal article" date="2017" name="Nat. Commun.">
        <title>The asparagus genome sheds light on the origin and evolution of a young Y chromosome.</title>
        <authorList>
            <person name="Harkess A."/>
            <person name="Zhou J."/>
            <person name="Xu C."/>
            <person name="Bowers J.E."/>
            <person name="Van der Hulst R."/>
            <person name="Ayyampalayam S."/>
            <person name="Mercati F."/>
            <person name="Riccardi P."/>
            <person name="McKain M.R."/>
            <person name="Kakrana A."/>
            <person name="Tang H."/>
            <person name="Ray J."/>
            <person name="Groenendijk J."/>
            <person name="Arikit S."/>
            <person name="Mathioni S.M."/>
            <person name="Nakano M."/>
            <person name="Shan H."/>
            <person name="Telgmann-Rauber A."/>
            <person name="Kanno A."/>
            <person name="Yue Z."/>
            <person name="Chen H."/>
            <person name="Li W."/>
            <person name="Chen Y."/>
            <person name="Xu X."/>
            <person name="Zhang Y."/>
            <person name="Luo S."/>
            <person name="Chen H."/>
            <person name="Gao J."/>
            <person name="Mao Z."/>
            <person name="Pires J.C."/>
            <person name="Luo M."/>
            <person name="Kudrna D."/>
            <person name="Wing R.A."/>
            <person name="Meyers B.C."/>
            <person name="Yi K."/>
            <person name="Kong H."/>
            <person name="Lavrijsen P."/>
            <person name="Sunseri F."/>
            <person name="Falavigna A."/>
            <person name="Ye Y."/>
            <person name="Leebens-Mack J.H."/>
            <person name="Chen G."/>
        </authorList>
    </citation>
    <scope>NUCLEOTIDE SEQUENCE [LARGE SCALE GENOMIC DNA]</scope>
    <source>
        <strain evidence="16">cv. DH0086</strain>
    </source>
</reference>
<sequence>MMTMTMEKVKKEKSCRLRSIAISISPSTSTLKCPEHKSKTFAECQNADAIVLTYACDRPSTLDRLSTYWLLELRRLEIKVPVIVVGCKLDLRDEQQMSLEQVMSPIMQQFREIETCIECSSLRQIQVPEVFYYAQKAVLHPTAPLFDQETQSLKPRCIRALKRIFILCDTNRDGALSDSELSFEKDIHSLDGALSDSELNDFQVKCFSAPLQPTEIAGVKKVVQEKMPDGVNENGLTLTGFLFLHALFIEKGRLETTWTVLRKYGYDNDIKLRDDLLPSSFKRTPDQSVELTNETVEFLKEIFHTFDVDNVSSAHEG</sequence>
<dbReference type="PANTHER" id="PTHR46819">
    <property type="entry name" value="EF-HAND CALCIUM-BINDING DOMAIN-CONTAINING PROTEIN 7"/>
    <property type="match status" value="1"/>
</dbReference>
<keyword evidence="6" id="KW-0547">Nucleotide-binding</keyword>
<feature type="domain" description="EF hand associated type-2" evidence="14">
    <location>
        <begin position="210"/>
        <end position="294"/>
    </location>
</feature>
<comment type="subcellular location">
    <subcellularLocation>
        <location evidence="1">Mitochondrion outer membrane</location>
        <topology evidence="1">Single-pass type IV membrane protein</topology>
    </subcellularLocation>
</comment>
<evidence type="ECO:0000256" key="8">
    <source>
        <dbReference type="ARBA" id="ARBA00022801"/>
    </source>
</evidence>
<dbReference type="Gene3D" id="1.10.238.10">
    <property type="entry name" value="EF-hand"/>
    <property type="match status" value="3"/>
</dbReference>
<dbReference type="Gramene" id="ONK78441">
    <property type="protein sequence ID" value="ONK78441"/>
    <property type="gene ID" value="A4U43_C02F18790"/>
</dbReference>
<dbReference type="InterPro" id="IPR013567">
    <property type="entry name" value="EF_hand_assoc_2"/>
</dbReference>
<dbReference type="EMBL" id="CM007382">
    <property type="protein sequence ID" value="ONK78441.1"/>
    <property type="molecule type" value="Genomic_DNA"/>
</dbReference>
<proteinExistence type="inferred from homology"/>
<evidence type="ECO:0000256" key="10">
    <source>
        <dbReference type="ARBA" id="ARBA00022989"/>
    </source>
</evidence>
<dbReference type="InterPro" id="IPR001806">
    <property type="entry name" value="Small_GTPase"/>
</dbReference>
<dbReference type="Pfam" id="PF08356">
    <property type="entry name" value="EF_assoc_2"/>
    <property type="match status" value="1"/>
</dbReference>
<keyword evidence="9" id="KW-0106">Calcium</keyword>
<dbReference type="SUPFAM" id="SSF47473">
    <property type="entry name" value="EF-hand"/>
    <property type="match status" value="1"/>
</dbReference>
<keyword evidence="12" id="KW-0342">GTP-binding</keyword>
<evidence type="ECO:0000256" key="5">
    <source>
        <dbReference type="ARBA" id="ARBA00022737"/>
    </source>
</evidence>
<keyword evidence="16" id="KW-1185">Reference proteome</keyword>
<evidence type="ECO:0000256" key="2">
    <source>
        <dbReference type="ARBA" id="ARBA00007981"/>
    </source>
</evidence>
<gene>
    <name evidence="15" type="ORF">A4U43_C02F18790</name>
</gene>
<keyword evidence="4" id="KW-0479">Metal-binding</keyword>
<dbReference type="AlphaFoldDB" id="A0A5P1FP24"/>
<dbReference type="InterPro" id="IPR052266">
    <property type="entry name" value="Miro-EF-hand_domain"/>
</dbReference>
<organism evidence="15 16">
    <name type="scientific">Asparagus officinalis</name>
    <name type="common">Garden asparagus</name>
    <dbReference type="NCBI Taxonomy" id="4686"/>
    <lineage>
        <taxon>Eukaryota</taxon>
        <taxon>Viridiplantae</taxon>
        <taxon>Streptophyta</taxon>
        <taxon>Embryophyta</taxon>
        <taxon>Tracheophyta</taxon>
        <taxon>Spermatophyta</taxon>
        <taxon>Magnoliopsida</taxon>
        <taxon>Liliopsida</taxon>
        <taxon>Asparagales</taxon>
        <taxon>Asparagaceae</taxon>
        <taxon>Asparagoideae</taxon>
        <taxon>Asparagus</taxon>
    </lineage>
</organism>
<accession>A0A5P1FP24</accession>
<keyword evidence="11" id="KW-0496">Mitochondrion</keyword>
<evidence type="ECO:0000256" key="3">
    <source>
        <dbReference type="ARBA" id="ARBA00022692"/>
    </source>
</evidence>
<dbReference type="OMA" id="CMMAFQR"/>
<dbReference type="Proteomes" id="UP000243459">
    <property type="component" value="Chromosome 2"/>
</dbReference>
<keyword evidence="5" id="KW-0677">Repeat</keyword>
<keyword evidence="7" id="KW-1000">Mitochondrion outer membrane</keyword>
<dbReference type="GO" id="GO:0003924">
    <property type="term" value="F:GTPase activity"/>
    <property type="evidence" value="ECO:0007669"/>
    <property type="project" value="InterPro"/>
</dbReference>
<dbReference type="GO" id="GO:0046872">
    <property type="term" value="F:metal ion binding"/>
    <property type="evidence" value="ECO:0007669"/>
    <property type="project" value="UniProtKB-KW"/>
</dbReference>
<evidence type="ECO:0000256" key="11">
    <source>
        <dbReference type="ARBA" id="ARBA00023128"/>
    </source>
</evidence>
<evidence type="ECO:0000256" key="4">
    <source>
        <dbReference type="ARBA" id="ARBA00022723"/>
    </source>
</evidence>
<protein>
    <recommendedName>
        <fullName evidence="14">EF hand associated type-2 domain-containing protein</fullName>
    </recommendedName>
</protein>
<evidence type="ECO:0000313" key="15">
    <source>
        <dbReference type="EMBL" id="ONK78441.1"/>
    </source>
</evidence>
<evidence type="ECO:0000256" key="13">
    <source>
        <dbReference type="ARBA" id="ARBA00023136"/>
    </source>
</evidence>
<evidence type="ECO:0000256" key="6">
    <source>
        <dbReference type="ARBA" id="ARBA00022741"/>
    </source>
</evidence>
<dbReference type="Gene3D" id="3.40.50.300">
    <property type="entry name" value="P-loop containing nucleotide triphosphate hydrolases"/>
    <property type="match status" value="1"/>
</dbReference>
<dbReference type="FunFam" id="1.10.238.10:FF:000011">
    <property type="entry name" value="Mitochondrial Rho GTPase"/>
    <property type="match status" value="1"/>
</dbReference>
<keyword evidence="10" id="KW-1133">Transmembrane helix</keyword>
<dbReference type="SUPFAM" id="SSF52540">
    <property type="entry name" value="P-loop containing nucleoside triphosphate hydrolases"/>
    <property type="match status" value="1"/>
</dbReference>
<dbReference type="GO" id="GO:0005525">
    <property type="term" value="F:GTP binding"/>
    <property type="evidence" value="ECO:0007669"/>
    <property type="project" value="UniProtKB-KW"/>
</dbReference>
<dbReference type="GO" id="GO:0005741">
    <property type="term" value="C:mitochondrial outer membrane"/>
    <property type="evidence" value="ECO:0007669"/>
    <property type="project" value="UniProtKB-SubCell"/>
</dbReference>
<evidence type="ECO:0000313" key="16">
    <source>
        <dbReference type="Proteomes" id="UP000243459"/>
    </source>
</evidence>
<dbReference type="Pfam" id="PF00071">
    <property type="entry name" value="Ras"/>
    <property type="match status" value="1"/>
</dbReference>
<evidence type="ECO:0000256" key="1">
    <source>
        <dbReference type="ARBA" id="ARBA00004200"/>
    </source>
</evidence>
<name>A0A5P1FP24_ASPOF</name>
<dbReference type="PANTHER" id="PTHR46819:SF1">
    <property type="entry name" value="EF-HAND CALCIUM-BINDING DOMAIN-CONTAINING PROTEIN 7"/>
    <property type="match status" value="1"/>
</dbReference>
<evidence type="ECO:0000256" key="7">
    <source>
        <dbReference type="ARBA" id="ARBA00022787"/>
    </source>
</evidence>